<dbReference type="InterPro" id="IPR012337">
    <property type="entry name" value="RNaseH-like_sf"/>
</dbReference>
<reference evidence="3 4" key="1">
    <citation type="submission" date="2024-05" db="EMBL/GenBank/DDBJ databases">
        <title>Haplotype-resolved chromosome-level genome assembly of Huyou (Citrus changshanensis).</title>
        <authorList>
            <person name="Miao C."/>
            <person name="Chen W."/>
            <person name="Wu Y."/>
            <person name="Wang L."/>
            <person name="Zhao S."/>
            <person name="Grierson D."/>
            <person name="Xu C."/>
            <person name="Chen K."/>
        </authorList>
    </citation>
    <scope>NUCLEOTIDE SEQUENCE [LARGE SCALE GENOMIC DNA]</scope>
    <source>
        <strain evidence="3">01-14</strain>
        <tissue evidence="3">Leaf</tissue>
    </source>
</reference>
<dbReference type="GO" id="GO:0003676">
    <property type="term" value="F:nucleic acid binding"/>
    <property type="evidence" value="ECO:0007669"/>
    <property type="project" value="InterPro"/>
</dbReference>
<comment type="caution">
    <text evidence="3">The sequence shown here is derived from an EMBL/GenBank/DDBJ whole genome shotgun (WGS) entry which is preliminary data.</text>
</comment>
<gene>
    <name evidence="3" type="ORF">WN944_020927</name>
</gene>
<protein>
    <recommendedName>
        <fullName evidence="2">RNase H type-1 domain-containing protein</fullName>
    </recommendedName>
</protein>
<evidence type="ECO:0000259" key="2">
    <source>
        <dbReference type="Pfam" id="PF13456"/>
    </source>
</evidence>
<dbReference type="InterPro" id="IPR053151">
    <property type="entry name" value="RNase_H-like"/>
</dbReference>
<evidence type="ECO:0000256" key="1">
    <source>
        <dbReference type="SAM" id="Phobius"/>
    </source>
</evidence>
<evidence type="ECO:0000313" key="3">
    <source>
        <dbReference type="EMBL" id="KAK9227981.1"/>
    </source>
</evidence>
<dbReference type="AlphaFoldDB" id="A0AAP0MYA7"/>
<dbReference type="EMBL" id="JBCGBO010000001">
    <property type="protein sequence ID" value="KAK9227981.1"/>
    <property type="molecule type" value="Genomic_DNA"/>
</dbReference>
<feature type="transmembrane region" description="Helical" evidence="1">
    <location>
        <begin position="113"/>
        <end position="137"/>
    </location>
</feature>
<keyword evidence="1" id="KW-1133">Transmembrane helix</keyword>
<dbReference type="SUPFAM" id="SSF53098">
    <property type="entry name" value="Ribonuclease H-like"/>
    <property type="match status" value="1"/>
</dbReference>
<organism evidence="3 4">
    <name type="scientific">Citrus x changshan-huyou</name>
    <dbReference type="NCBI Taxonomy" id="2935761"/>
    <lineage>
        <taxon>Eukaryota</taxon>
        <taxon>Viridiplantae</taxon>
        <taxon>Streptophyta</taxon>
        <taxon>Embryophyta</taxon>
        <taxon>Tracheophyta</taxon>
        <taxon>Spermatophyta</taxon>
        <taxon>Magnoliopsida</taxon>
        <taxon>eudicotyledons</taxon>
        <taxon>Gunneridae</taxon>
        <taxon>Pentapetalae</taxon>
        <taxon>rosids</taxon>
        <taxon>malvids</taxon>
        <taxon>Sapindales</taxon>
        <taxon>Rutaceae</taxon>
        <taxon>Aurantioideae</taxon>
        <taxon>Citrus</taxon>
    </lineage>
</organism>
<keyword evidence="1" id="KW-0812">Transmembrane</keyword>
<dbReference type="Proteomes" id="UP001428341">
    <property type="component" value="Unassembled WGS sequence"/>
</dbReference>
<name>A0AAP0MYA7_9ROSI</name>
<accession>A0AAP0MYA7</accession>
<evidence type="ECO:0000313" key="4">
    <source>
        <dbReference type="Proteomes" id="UP001428341"/>
    </source>
</evidence>
<dbReference type="GO" id="GO:0004523">
    <property type="term" value="F:RNA-DNA hybrid ribonuclease activity"/>
    <property type="evidence" value="ECO:0007669"/>
    <property type="project" value="InterPro"/>
</dbReference>
<dbReference type="Pfam" id="PF13456">
    <property type="entry name" value="RVT_3"/>
    <property type="match status" value="1"/>
</dbReference>
<dbReference type="PANTHER" id="PTHR47723:SF23">
    <property type="entry name" value="REVERSE TRANSCRIPTASE-LIKE PROTEIN"/>
    <property type="match status" value="1"/>
</dbReference>
<dbReference type="PANTHER" id="PTHR47723">
    <property type="entry name" value="OS05G0353850 PROTEIN"/>
    <property type="match status" value="1"/>
</dbReference>
<dbReference type="InterPro" id="IPR002156">
    <property type="entry name" value="RNaseH_domain"/>
</dbReference>
<keyword evidence="1" id="KW-0472">Membrane</keyword>
<keyword evidence="4" id="KW-1185">Reference proteome</keyword>
<proteinExistence type="predicted"/>
<sequence length="200" mass="22062">MFMFILGQIWFNRNQARFDGNYAPAISVITACKAYLIRVAKFGRDYARFGSERDLLLDLGVGIMHYRAPHVQIVSSIPPSRDWIKFNSDGMLKGSSHVSACGAVSRTCEGEIFAWYFFPLHAETAFVAGLIAVILAIEHAFVRGWTMLWIECASSLACASSSMVHFSDVFRKGKGVADNLANMGNVAAKSLPIRAFILSV</sequence>
<feature type="domain" description="RNase H type-1" evidence="2">
    <location>
        <begin position="87"/>
        <end position="154"/>
    </location>
</feature>